<sequence>MKSTFEEELQKHGHIAFTNVGVSMMPLIRQNKDIMLINKKGKERCKKYDVVLYRIGNRYILHRIIKVRKNDYVIIGDHCVHKEYGITDQQIIGVLEAVIRDGKRIDQTNKIYQIYVHLWCDFLYIRIMILYMKSLLRRIRR</sequence>
<dbReference type="AlphaFoldDB" id="A0A0R2HBQ0"/>
<comment type="caution">
    <text evidence="1">The sequence shown here is derived from an EMBL/GenBank/DDBJ whole genome shotgun (WGS) entry which is preliminary data.</text>
</comment>
<reference evidence="1 2" key="1">
    <citation type="journal article" date="2015" name="Genome Announc.">
        <title>Expanding the biotechnology potential of lactobacilli through comparative genomics of 213 strains and associated genera.</title>
        <authorList>
            <person name="Sun Z."/>
            <person name="Harris H.M."/>
            <person name="McCann A."/>
            <person name="Guo C."/>
            <person name="Argimon S."/>
            <person name="Zhang W."/>
            <person name="Yang X."/>
            <person name="Jeffery I.B."/>
            <person name="Cooney J.C."/>
            <person name="Kagawa T.F."/>
            <person name="Liu W."/>
            <person name="Song Y."/>
            <person name="Salvetti E."/>
            <person name="Wrobel A."/>
            <person name="Rasinkangas P."/>
            <person name="Parkhill J."/>
            <person name="Rea M.C."/>
            <person name="O'Sullivan O."/>
            <person name="Ritari J."/>
            <person name="Douillard F.P."/>
            <person name="Paul Ross R."/>
            <person name="Yang R."/>
            <person name="Briner A.E."/>
            <person name="Felis G.E."/>
            <person name="de Vos W.M."/>
            <person name="Barrangou R."/>
            <person name="Klaenhammer T.R."/>
            <person name="Caufield P.W."/>
            <person name="Cui Y."/>
            <person name="Zhang H."/>
            <person name="O'Toole P.W."/>
        </authorList>
    </citation>
    <scope>NUCLEOTIDE SEQUENCE [LARGE SCALE GENOMIC DNA]</scope>
    <source>
        <strain evidence="1 2">DSM 20405</strain>
    </source>
</reference>
<proteinExistence type="predicted"/>
<dbReference type="EMBL" id="JQBL01000009">
    <property type="protein sequence ID" value="KRN50448.1"/>
    <property type="molecule type" value="Genomic_DNA"/>
</dbReference>
<dbReference type="InterPro" id="IPR036286">
    <property type="entry name" value="LexA/Signal_pep-like_sf"/>
</dbReference>
<protein>
    <recommendedName>
        <fullName evidence="3">Peptidase S24/S26A/S26B/S26C domain-containing protein</fullName>
    </recommendedName>
</protein>
<evidence type="ECO:0000313" key="1">
    <source>
        <dbReference type="EMBL" id="KRN50448.1"/>
    </source>
</evidence>
<keyword evidence="2" id="KW-1185">Reference proteome</keyword>
<dbReference type="PATRIC" id="fig|1410657.5.peg.2167"/>
<name>A0A0R2HBQ0_9FIRM</name>
<organism evidence="1 2">
    <name type="scientific">Kandleria vitulina DSM 20405</name>
    <dbReference type="NCBI Taxonomy" id="1410657"/>
    <lineage>
        <taxon>Bacteria</taxon>
        <taxon>Bacillati</taxon>
        <taxon>Bacillota</taxon>
        <taxon>Erysipelotrichia</taxon>
        <taxon>Erysipelotrichales</taxon>
        <taxon>Coprobacillaceae</taxon>
        <taxon>Kandleria</taxon>
    </lineage>
</organism>
<dbReference type="SUPFAM" id="SSF51306">
    <property type="entry name" value="LexA/Signal peptidase"/>
    <property type="match status" value="1"/>
</dbReference>
<evidence type="ECO:0008006" key="3">
    <source>
        <dbReference type="Google" id="ProtNLM"/>
    </source>
</evidence>
<accession>A0A0R2HBQ0</accession>
<dbReference type="Gene3D" id="2.10.109.10">
    <property type="entry name" value="Umud Fragment, subunit A"/>
    <property type="match status" value="1"/>
</dbReference>
<evidence type="ECO:0000313" key="2">
    <source>
        <dbReference type="Proteomes" id="UP000051841"/>
    </source>
</evidence>
<dbReference type="RefSeq" id="WP_031589072.1">
    <property type="nucleotide sequence ID" value="NZ_JNKN01000009.1"/>
</dbReference>
<dbReference type="Proteomes" id="UP000051841">
    <property type="component" value="Unassembled WGS sequence"/>
</dbReference>
<gene>
    <name evidence="1" type="ORF">IV49_GL002097</name>
</gene>